<reference evidence="4" key="3">
    <citation type="submission" date="2015-06" db="UniProtKB">
        <authorList>
            <consortium name="EnsemblProtists"/>
        </authorList>
    </citation>
    <scope>IDENTIFICATION</scope>
</reference>
<evidence type="ECO:0000256" key="2">
    <source>
        <dbReference type="SAM" id="MobiDB-lite"/>
    </source>
</evidence>
<accession>L1I9N1</accession>
<dbReference type="AlphaFoldDB" id="L1I9N1"/>
<dbReference type="HOGENOM" id="CLU_951867_0_0_1"/>
<evidence type="ECO:0000313" key="4">
    <source>
        <dbReference type="EnsemblProtists" id="EKX32961"/>
    </source>
</evidence>
<dbReference type="EMBL" id="JH993163">
    <property type="protein sequence ID" value="EKX32961.1"/>
    <property type="molecule type" value="Genomic_DNA"/>
</dbReference>
<feature type="coiled-coil region" evidence="1">
    <location>
        <begin position="34"/>
        <end position="97"/>
    </location>
</feature>
<protein>
    <submittedName>
        <fullName evidence="3 4">Uncharacterized protein</fullName>
    </submittedName>
</protein>
<feature type="non-terminal residue" evidence="3">
    <location>
        <position position="293"/>
    </location>
</feature>
<sequence length="293" mass="33123">MSERTAETSQRLGHGAQHAAILLQKENLKMKYENNEQEQRITRLTTQAKKLEEEIKVKEKKQGAAPRVGKGDRKSVMAELEEKIRAVEKKNEGMKRTILLTLHSSDGGRAGGRGSRGERGSPSVRFDSKPSLLDGVSDEEQRKVIDTLRVELEHCTQRLHAIRSSLSGSSTAAMMKEKENLVSSLEEVKQKGKEVAAKVTILESRQERTIAAFKDEQDKHDKMVEELEELKSQLREQQDAVQLLWREKNLLELQVSDAGAMEKGLEEVRREVAKLEEENEQLRSRAFNAGSVK</sequence>
<dbReference type="EnsemblProtists" id="EKX32961">
    <property type="protein sequence ID" value="EKX32961"/>
    <property type="gene ID" value="GUITHDRAFT_148273"/>
</dbReference>
<dbReference type="Proteomes" id="UP000011087">
    <property type="component" value="Unassembled WGS sequence"/>
</dbReference>
<feature type="coiled-coil region" evidence="1">
    <location>
        <begin position="210"/>
        <end position="285"/>
    </location>
</feature>
<proteinExistence type="predicted"/>
<keyword evidence="1" id="KW-0175">Coiled coil</keyword>
<evidence type="ECO:0000313" key="5">
    <source>
        <dbReference type="Proteomes" id="UP000011087"/>
    </source>
</evidence>
<evidence type="ECO:0000256" key="1">
    <source>
        <dbReference type="SAM" id="Coils"/>
    </source>
</evidence>
<gene>
    <name evidence="3" type="ORF">GUITHDRAFT_148273</name>
</gene>
<dbReference type="PaxDb" id="55529-EKX32961"/>
<keyword evidence="5" id="KW-1185">Reference proteome</keyword>
<reference evidence="5" key="2">
    <citation type="submission" date="2012-11" db="EMBL/GenBank/DDBJ databases">
        <authorList>
            <person name="Kuo A."/>
            <person name="Curtis B.A."/>
            <person name="Tanifuji G."/>
            <person name="Burki F."/>
            <person name="Gruber A."/>
            <person name="Irimia M."/>
            <person name="Maruyama S."/>
            <person name="Arias M.C."/>
            <person name="Ball S.G."/>
            <person name="Gile G.H."/>
            <person name="Hirakawa Y."/>
            <person name="Hopkins J.F."/>
            <person name="Rensing S.A."/>
            <person name="Schmutz J."/>
            <person name="Symeonidi A."/>
            <person name="Elias M."/>
            <person name="Eveleigh R.J."/>
            <person name="Herman E.K."/>
            <person name="Klute M.J."/>
            <person name="Nakayama T."/>
            <person name="Obornik M."/>
            <person name="Reyes-Prieto A."/>
            <person name="Armbrust E.V."/>
            <person name="Aves S.J."/>
            <person name="Beiko R.G."/>
            <person name="Coutinho P."/>
            <person name="Dacks J.B."/>
            <person name="Durnford D.G."/>
            <person name="Fast N.M."/>
            <person name="Green B.R."/>
            <person name="Grisdale C."/>
            <person name="Hempe F."/>
            <person name="Henrissat B."/>
            <person name="Hoppner M.P."/>
            <person name="Ishida K.-I."/>
            <person name="Kim E."/>
            <person name="Koreny L."/>
            <person name="Kroth P.G."/>
            <person name="Liu Y."/>
            <person name="Malik S.-B."/>
            <person name="Maier U.G."/>
            <person name="McRose D."/>
            <person name="Mock T."/>
            <person name="Neilson J.A."/>
            <person name="Onodera N.T."/>
            <person name="Poole A.M."/>
            <person name="Pritham E.J."/>
            <person name="Richards T.A."/>
            <person name="Rocap G."/>
            <person name="Roy S.W."/>
            <person name="Sarai C."/>
            <person name="Schaack S."/>
            <person name="Shirato S."/>
            <person name="Slamovits C.H."/>
            <person name="Spencer D.F."/>
            <person name="Suzuki S."/>
            <person name="Worden A.Z."/>
            <person name="Zauner S."/>
            <person name="Barry K."/>
            <person name="Bell C."/>
            <person name="Bharti A.K."/>
            <person name="Crow J.A."/>
            <person name="Grimwood J."/>
            <person name="Kramer R."/>
            <person name="Lindquist E."/>
            <person name="Lucas S."/>
            <person name="Salamov A."/>
            <person name="McFadden G.I."/>
            <person name="Lane C.E."/>
            <person name="Keeling P.J."/>
            <person name="Gray M.W."/>
            <person name="Grigoriev I.V."/>
            <person name="Archibald J.M."/>
        </authorList>
    </citation>
    <scope>NUCLEOTIDE SEQUENCE</scope>
    <source>
        <strain evidence="5">CCMP2712</strain>
    </source>
</reference>
<reference evidence="3 5" key="1">
    <citation type="journal article" date="2012" name="Nature">
        <title>Algal genomes reveal evolutionary mosaicism and the fate of nucleomorphs.</title>
        <authorList>
            <consortium name="DOE Joint Genome Institute"/>
            <person name="Curtis B.A."/>
            <person name="Tanifuji G."/>
            <person name="Burki F."/>
            <person name="Gruber A."/>
            <person name="Irimia M."/>
            <person name="Maruyama S."/>
            <person name="Arias M.C."/>
            <person name="Ball S.G."/>
            <person name="Gile G.H."/>
            <person name="Hirakawa Y."/>
            <person name="Hopkins J.F."/>
            <person name="Kuo A."/>
            <person name="Rensing S.A."/>
            <person name="Schmutz J."/>
            <person name="Symeonidi A."/>
            <person name="Elias M."/>
            <person name="Eveleigh R.J."/>
            <person name="Herman E.K."/>
            <person name="Klute M.J."/>
            <person name="Nakayama T."/>
            <person name="Obornik M."/>
            <person name="Reyes-Prieto A."/>
            <person name="Armbrust E.V."/>
            <person name="Aves S.J."/>
            <person name="Beiko R.G."/>
            <person name="Coutinho P."/>
            <person name="Dacks J.B."/>
            <person name="Durnford D.G."/>
            <person name="Fast N.M."/>
            <person name="Green B.R."/>
            <person name="Grisdale C.J."/>
            <person name="Hempel F."/>
            <person name="Henrissat B."/>
            <person name="Hoppner M.P."/>
            <person name="Ishida K."/>
            <person name="Kim E."/>
            <person name="Koreny L."/>
            <person name="Kroth P.G."/>
            <person name="Liu Y."/>
            <person name="Malik S.B."/>
            <person name="Maier U.G."/>
            <person name="McRose D."/>
            <person name="Mock T."/>
            <person name="Neilson J.A."/>
            <person name="Onodera N.T."/>
            <person name="Poole A.M."/>
            <person name="Pritham E.J."/>
            <person name="Richards T.A."/>
            <person name="Rocap G."/>
            <person name="Roy S.W."/>
            <person name="Sarai C."/>
            <person name="Schaack S."/>
            <person name="Shirato S."/>
            <person name="Slamovits C.H."/>
            <person name="Spencer D.F."/>
            <person name="Suzuki S."/>
            <person name="Worden A.Z."/>
            <person name="Zauner S."/>
            <person name="Barry K."/>
            <person name="Bell C."/>
            <person name="Bharti A.K."/>
            <person name="Crow J.A."/>
            <person name="Grimwood J."/>
            <person name="Kramer R."/>
            <person name="Lindquist E."/>
            <person name="Lucas S."/>
            <person name="Salamov A."/>
            <person name="McFadden G.I."/>
            <person name="Lane C.E."/>
            <person name="Keeling P.J."/>
            <person name="Gray M.W."/>
            <person name="Grigoriev I.V."/>
            <person name="Archibald J.M."/>
        </authorList>
    </citation>
    <scope>NUCLEOTIDE SEQUENCE</scope>
    <source>
        <strain evidence="3 5">CCMP2712</strain>
    </source>
</reference>
<dbReference type="RefSeq" id="XP_005819941.1">
    <property type="nucleotide sequence ID" value="XM_005819884.1"/>
</dbReference>
<evidence type="ECO:0000313" key="3">
    <source>
        <dbReference type="EMBL" id="EKX32961.1"/>
    </source>
</evidence>
<organism evidence="3">
    <name type="scientific">Guillardia theta (strain CCMP2712)</name>
    <name type="common">Cryptophyte</name>
    <dbReference type="NCBI Taxonomy" id="905079"/>
    <lineage>
        <taxon>Eukaryota</taxon>
        <taxon>Cryptophyceae</taxon>
        <taxon>Pyrenomonadales</taxon>
        <taxon>Geminigeraceae</taxon>
        <taxon>Guillardia</taxon>
    </lineage>
</organism>
<feature type="region of interest" description="Disordered" evidence="2">
    <location>
        <begin position="103"/>
        <end position="133"/>
    </location>
</feature>
<name>L1I9N1_GUITC</name>
<dbReference type="KEGG" id="gtt:GUITHDRAFT_148273"/>
<dbReference type="GeneID" id="17289680"/>